<dbReference type="RefSeq" id="WP_051387679.1">
    <property type="nucleotide sequence ID" value="NZ_CP068053.1"/>
</dbReference>
<accession>A0A974NRE7</accession>
<protein>
    <submittedName>
        <fullName evidence="1">M20/M25/M40 family metallo-hydrolase</fullName>
    </submittedName>
</protein>
<gene>
    <name evidence="1" type="ORF">I6J18_11395</name>
</gene>
<evidence type="ECO:0000313" key="1">
    <source>
        <dbReference type="EMBL" id="QQT02378.1"/>
    </source>
</evidence>
<dbReference type="AlphaFoldDB" id="A0A974NRE7"/>
<dbReference type="EMBL" id="CP068053">
    <property type="protein sequence ID" value="QQT02378.1"/>
    <property type="molecule type" value="Genomic_DNA"/>
</dbReference>
<proteinExistence type="predicted"/>
<organism evidence="1 2">
    <name type="scientific">Peribacillus psychrosaccharolyticus</name>
    <name type="common">Bacillus psychrosaccharolyticus</name>
    <dbReference type="NCBI Taxonomy" id="1407"/>
    <lineage>
        <taxon>Bacteria</taxon>
        <taxon>Bacillati</taxon>
        <taxon>Bacillota</taxon>
        <taxon>Bacilli</taxon>
        <taxon>Bacillales</taxon>
        <taxon>Bacillaceae</taxon>
        <taxon>Peribacillus</taxon>
    </lineage>
</organism>
<dbReference type="InterPro" id="IPR012166">
    <property type="entry name" value="Uncharacterised_RocB"/>
</dbReference>
<dbReference type="SUPFAM" id="SSF53187">
    <property type="entry name" value="Zn-dependent exopeptidases"/>
    <property type="match status" value="1"/>
</dbReference>
<dbReference type="Proteomes" id="UP000595254">
    <property type="component" value="Chromosome"/>
</dbReference>
<dbReference type="Pfam" id="PF01546">
    <property type="entry name" value="Peptidase_M20"/>
    <property type="match status" value="1"/>
</dbReference>
<dbReference type="KEGG" id="ppsr:I6J18_11395"/>
<dbReference type="GO" id="GO:0016787">
    <property type="term" value="F:hydrolase activity"/>
    <property type="evidence" value="ECO:0007669"/>
    <property type="project" value="InterPro"/>
</dbReference>
<dbReference type="PANTHER" id="PTHR43808">
    <property type="entry name" value="ACETYLORNITHINE DEACETYLASE"/>
    <property type="match status" value="1"/>
</dbReference>
<dbReference type="InterPro" id="IPR050072">
    <property type="entry name" value="Peptidase_M20A"/>
</dbReference>
<dbReference type="PANTHER" id="PTHR43808:SF27">
    <property type="entry name" value="PROTEIN ROCB"/>
    <property type="match status" value="1"/>
</dbReference>
<name>A0A974NRE7_PERPY</name>
<reference evidence="1 2" key="1">
    <citation type="submission" date="2021-01" db="EMBL/GenBank/DDBJ databases">
        <title>FDA dAtabase for Regulatory Grade micrObial Sequences (FDA-ARGOS): Supporting development and validation of Infectious Disease Dx tests.</title>
        <authorList>
            <person name="Nelson B."/>
            <person name="Plummer A."/>
            <person name="Tallon L."/>
            <person name="Sadzewicz L."/>
            <person name="Zhao X."/>
            <person name="Boylan J."/>
            <person name="Ott S."/>
            <person name="Bowen H."/>
            <person name="Vavikolanu K."/>
            <person name="Mehta A."/>
            <person name="Aluvathingal J."/>
            <person name="Nadendla S."/>
            <person name="Myers T."/>
            <person name="Yan Y."/>
            <person name="Sichtig H."/>
        </authorList>
    </citation>
    <scope>NUCLEOTIDE SEQUENCE [LARGE SCALE GENOMIC DNA]</scope>
    <source>
        <strain evidence="1 2">FDAARGOS_1161</strain>
    </source>
</reference>
<sequence length="548" mass="61767">MQQRPHWNNRKDLESIVKRLVRIPSVSGTLGEMRMAEELVEILGEIPYFQNHANMIFTEGIPNDEFERVNIAALLEGKEKNNRKTVVLLSHYDVVGAADYGKLQPLAFDAEQLTGFLQTAKLPDEASKNLQTGDWLFGRGVMDMKAGLAIELGLLSELSEDEHFSGNILLLSVPDEERNSAGMLAGVDLLTKLKKKYDLEYTLCLCTEPSFESFPGDESKYIYLGSAGKMLPLVFCVGKETHVGEPFAGVNAAWMAAAFTSNMELAEVFLERESDFSCPLPICLKIEDLKEHYNVQTPTHAYALYNIFTIKQTPEDVITKMKKLAEQTASELIERMEKACISSGILEYKQRITEAKPKVFTYSMLYDLGKKQFGESFEQELLSIIMNKGVDDYRELTISLAKKISDYFPDLAPFYLIMLSPPYYPNVSLTEDKQKDVDIVQLANAIQKKAEGTGVEIKLQKYFMGLSDVSYCRLQDSENVIPTLAKELPLYGTRYHLPLETIAALDIPTLNIGPYGKDAHKRTERLELPFSLEILPNLLNYAIKNVLI</sequence>
<dbReference type="PIRSF" id="PIRSF010386">
    <property type="entry name" value="RocB"/>
    <property type="match status" value="1"/>
</dbReference>
<keyword evidence="2" id="KW-1185">Reference proteome</keyword>
<evidence type="ECO:0000313" key="2">
    <source>
        <dbReference type="Proteomes" id="UP000595254"/>
    </source>
</evidence>
<dbReference type="Gene3D" id="3.40.630.10">
    <property type="entry name" value="Zn peptidases"/>
    <property type="match status" value="1"/>
</dbReference>
<dbReference type="InterPro" id="IPR002933">
    <property type="entry name" value="Peptidase_M20"/>
</dbReference>